<dbReference type="SUPFAM" id="SSF52058">
    <property type="entry name" value="L domain-like"/>
    <property type="match status" value="1"/>
</dbReference>
<keyword evidence="4" id="KW-0472">Membrane</keyword>
<reference evidence="5" key="1">
    <citation type="submission" date="2020-05" db="UniProtKB">
        <authorList>
            <consortium name="EnsemblMetazoa"/>
        </authorList>
    </citation>
    <scope>IDENTIFICATION</scope>
    <source>
        <strain evidence="5">USDA</strain>
    </source>
</reference>
<evidence type="ECO:0000256" key="4">
    <source>
        <dbReference type="SAM" id="Phobius"/>
    </source>
</evidence>
<protein>
    <recommendedName>
        <fullName evidence="7">LRRCT domain-containing protein</fullName>
    </recommendedName>
</protein>
<dbReference type="AlphaFoldDB" id="A0A1I8Q6K3"/>
<evidence type="ECO:0008006" key="7">
    <source>
        <dbReference type="Google" id="ProtNLM"/>
    </source>
</evidence>
<dbReference type="Proteomes" id="UP000095300">
    <property type="component" value="Unassembled WGS sequence"/>
</dbReference>
<dbReference type="EnsemblMetazoa" id="SCAU014341-RA">
    <property type="protein sequence ID" value="SCAU014341-PA"/>
    <property type="gene ID" value="SCAU014341"/>
</dbReference>
<keyword evidence="1" id="KW-0433">Leucine-rich repeat</keyword>
<feature type="region of interest" description="Disordered" evidence="3">
    <location>
        <begin position="632"/>
        <end position="654"/>
    </location>
</feature>
<keyword evidence="4" id="KW-0812">Transmembrane</keyword>
<organism evidence="5 6">
    <name type="scientific">Stomoxys calcitrans</name>
    <name type="common">Stable fly</name>
    <name type="synonym">Conops calcitrans</name>
    <dbReference type="NCBI Taxonomy" id="35570"/>
    <lineage>
        <taxon>Eukaryota</taxon>
        <taxon>Metazoa</taxon>
        <taxon>Ecdysozoa</taxon>
        <taxon>Arthropoda</taxon>
        <taxon>Hexapoda</taxon>
        <taxon>Insecta</taxon>
        <taxon>Pterygota</taxon>
        <taxon>Neoptera</taxon>
        <taxon>Endopterygota</taxon>
        <taxon>Diptera</taxon>
        <taxon>Brachycera</taxon>
        <taxon>Muscomorpha</taxon>
        <taxon>Muscoidea</taxon>
        <taxon>Muscidae</taxon>
        <taxon>Stomoxys</taxon>
    </lineage>
</organism>
<dbReference type="InterPro" id="IPR003591">
    <property type="entry name" value="Leu-rich_rpt_typical-subtyp"/>
</dbReference>
<dbReference type="SMART" id="SM00369">
    <property type="entry name" value="LRR_TYP"/>
    <property type="match status" value="3"/>
</dbReference>
<keyword evidence="2" id="KW-0677">Repeat</keyword>
<evidence type="ECO:0000256" key="1">
    <source>
        <dbReference type="ARBA" id="ARBA00022614"/>
    </source>
</evidence>
<dbReference type="Gene3D" id="3.80.10.10">
    <property type="entry name" value="Ribonuclease Inhibitor"/>
    <property type="match status" value="1"/>
</dbReference>
<dbReference type="VEuPathDB" id="VectorBase:SCAU014341"/>
<name>A0A1I8Q6K3_STOCA</name>
<dbReference type="STRING" id="35570.A0A1I8Q6K3"/>
<dbReference type="PANTHER" id="PTHR24366">
    <property type="entry name" value="IG(IMMUNOGLOBULIN) AND LRR(LEUCINE RICH REPEAT) DOMAINS"/>
    <property type="match status" value="1"/>
</dbReference>
<gene>
    <name evidence="5" type="primary">106088747</name>
</gene>
<dbReference type="OrthoDB" id="8027269at2759"/>
<sequence length="774" mass="87067">MTMNATQIVAESSNRCGAQSSRAGGFGCVLCSETENSSNKLQIWKNVVKLTDTLLESNPYINITISTFPPNCVQMLCKFVCFNGRSSEIEYDINFVAVKNNISCNRIEELRLYSYEFPNNTIHYGFLGDYRNKVEILYLASSNISDVAAGAFANGVFQKIYFENLKLVQMRKDFFEGISKDFQSLSVIQREDPLSFVNGDFLDYVKYDIKYLIMQVGLFCVQNMTGSENLLSNLVYVDFSYNNFGSSLTDAKFSKLSMVEHMDLSHSNLEFLPAYIFAGFTSTLEYLDLSHNKLKTITRTIFGWHEIPRDMKIYANDNEWECSCSLQKDMKDIFVYQTTKLVCSDPQAYANWDVFDDRICEANAVEITTTTSKYILSSLPPIHDYEFDRVSSRTTTTELIITTTPSEDSSIPSSTPGLVELRCSTGMQKDDYVKQHLKWPLMDFTLRLRDELEVDVIIDNSESSLISSGSSSSSSSQEMLSETIGLIWFNKVTTQYQKMEVNYKEYGLGCYKSLSSVTTVSELIPNMAYTFCMVLHDQTTISPFNCKSIQVGSNLSIQSSAWITRDMKVTGLSLVVFGIVIFSFAGILMIYLLLKHKPILLKGSKRVTMASCHSGDIVVMPRAKSIKSIKEKESQLAIKSPLPHDRGRRKSTESVASYQSYMNANLYEIIPAYTQIENNNSNGTVNSESSTGIKMPASNTLPNSDIDNAYLTPLQTVSSSADLMNYAEIPYRSKRVSNDPLPEVPADQEPFYGVSLKDKGYPNIGVVYMLDSQV</sequence>
<dbReference type="PANTHER" id="PTHR24366:SF96">
    <property type="entry name" value="LEUCINE RICH REPEAT CONTAINING 53"/>
    <property type="match status" value="1"/>
</dbReference>
<accession>A0A1I8Q6K3</accession>
<keyword evidence="4" id="KW-1133">Transmembrane helix</keyword>
<evidence type="ECO:0000313" key="5">
    <source>
        <dbReference type="EnsemblMetazoa" id="SCAU014341-PA"/>
    </source>
</evidence>
<evidence type="ECO:0000256" key="3">
    <source>
        <dbReference type="SAM" id="MobiDB-lite"/>
    </source>
</evidence>
<keyword evidence="6" id="KW-1185">Reference proteome</keyword>
<dbReference type="PROSITE" id="PS51450">
    <property type="entry name" value="LRR"/>
    <property type="match status" value="1"/>
</dbReference>
<dbReference type="Pfam" id="PF13855">
    <property type="entry name" value="LRR_8"/>
    <property type="match status" value="1"/>
</dbReference>
<dbReference type="InterPro" id="IPR001611">
    <property type="entry name" value="Leu-rich_rpt"/>
</dbReference>
<evidence type="ECO:0000256" key="2">
    <source>
        <dbReference type="ARBA" id="ARBA00022737"/>
    </source>
</evidence>
<feature type="transmembrane region" description="Helical" evidence="4">
    <location>
        <begin position="572"/>
        <end position="594"/>
    </location>
</feature>
<dbReference type="InterPro" id="IPR032675">
    <property type="entry name" value="LRR_dom_sf"/>
</dbReference>
<evidence type="ECO:0000313" key="6">
    <source>
        <dbReference type="Proteomes" id="UP000095300"/>
    </source>
</evidence>
<proteinExistence type="predicted"/>